<dbReference type="Pfam" id="PF00022">
    <property type="entry name" value="Actin"/>
    <property type="match status" value="1"/>
</dbReference>
<dbReference type="InterPro" id="IPR004000">
    <property type="entry name" value="Actin"/>
</dbReference>
<dbReference type="PANTHER" id="PTHR11937">
    <property type="entry name" value="ACTIN"/>
    <property type="match status" value="1"/>
</dbReference>
<evidence type="ECO:0000256" key="2">
    <source>
        <dbReference type="SAM" id="MobiDB-lite"/>
    </source>
</evidence>
<feature type="compositionally biased region" description="Acidic residues" evidence="2">
    <location>
        <begin position="519"/>
        <end position="531"/>
    </location>
</feature>
<organism evidence="3 4">
    <name type="scientific">Pyrrhoderma noxium</name>
    <dbReference type="NCBI Taxonomy" id="2282107"/>
    <lineage>
        <taxon>Eukaryota</taxon>
        <taxon>Fungi</taxon>
        <taxon>Dikarya</taxon>
        <taxon>Basidiomycota</taxon>
        <taxon>Agaricomycotina</taxon>
        <taxon>Agaricomycetes</taxon>
        <taxon>Hymenochaetales</taxon>
        <taxon>Hymenochaetaceae</taxon>
        <taxon>Pyrrhoderma</taxon>
    </lineage>
</organism>
<dbReference type="SUPFAM" id="SSF53067">
    <property type="entry name" value="Actin-like ATPase domain"/>
    <property type="match status" value="2"/>
</dbReference>
<feature type="compositionally biased region" description="Polar residues" evidence="2">
    <location>
        <begin position="1"/>
        <end position="24"/>
    </location>
</feature>
<comment type="caution">
    <text evidence="3">The sequence shown here is derived from an EMBL/GenBank/DDBJ whole genome shotgun (WGS) entry which is preliminary data.</text>
</comment>
<feature type="compositionally biased region" description="Low complexity" evidence="2">
    <location>
        <begin position="280"/>
        <end position="289"/>
    </location>
</feature>
<keyword evidence="4" id="KW-1185">Reference proteome</keyword>
<dbReference type="InParanoid" id="A0A286U9D0"/>
<proteinExistence type="inferred from homology"/>
<comment type="similarity">
    <text evidence="1">Belongs to the actin family.</text>
</comment>
<sequence length="577" mass="62073">MSNVTTTPRATRISEPTTPISTHPGSRIWKVGFSGEGRPRDVFFAEPTERTVLWGLSRIEGTAEGEEEERMLRVKLQDRLRRVFHEILLTDPKSRKVIIVEHPLLPLYIKDMMASVLFDNLQVPSISFVSSHLLALLGVGRMTGLVLDCGYLESTALPIFASRPLFPQLKTTPLAGSRFTSHLRALLLMFATYIPPLTTLSGAASIPAASRSMRVPEEVLTDTVMEDIKARCCFVGEMLDSDFHPSPTYVDDGATEMEVPRSESSQADYDPAIDTPASPPSSRLSSVTSPSGFTALTNALSQAVPGTGAGASGIGRVSGEHHLQVISSMYSRYSTATDLSLKVDPPPSQATGTGQATLRIPGWVRERAAEVLFDRGDVDEGSVVELILDVLLRVPVDLRRTLAGSILIVGGTAMLPGFITRLQNELVYVLTHPPPPRHSTRPDRPALPAYDPYAPLRPLAPYIAVLNNPSPPPPPTGINSSAGRAPAFTPATLPWVGGSLAGAMKIGGAEISREKWDEAEAGEEDDDDENLDIQMGGTGGSLIPAKRPGFHLPDWTRAPLPPGAPPAPRPPRLEVTA</sequence>
<name>A0A286U9D0_9AGAM</name>
<dbReference type="OrthoDB" id="337660at2759"/>
<dbReference type="SMART" id="SM00268">
    <property type="entry name" value="ACTIN"/>
    <property type="match status" value="1"/>
</dbReference>
<feature type="region of interest" description="Disordered" evidence="2">
    <location>
        <begin position="515"/>
        <end position="577"/>
    </location>
</feature>
<evidence type="ECO:0000313" key="3">
    <source>
        <dbReference type="EMBL" id="PAV16192.1"/>
    </source>
</evidence>
<gene>
    <name evidence="3" type="ORF">PNOK_0781200</name>
</gene>
<dbReference type="Gene3D" id="3.30.420.40">
    <property type="match status" value="2"/>
</dbReference>
<dbReference type="EMBL" id="NBII01000008">
    <property type="protein sequence ID" value="PAV16192.1"/>
    <property type="molecule type" value="Genomic_DNA"/>
</dbReference>
<feature type="compositionally biased region" description="Pro residues" evidence="2">
    <location>
        <begin position="559"/>
        <end position="570"/>
    </location>
</feature>
<dbReference type="Proteomes" id="UP000217199">
    <property type="component" value="Unassembled WGS sequence"/>
</dbReference>
<feature type="region of interest" description="Disordered" evidence="2">
    <location>
        <begin position="1"/>
        <end position="26"/>
    </location>
</feature>
<evidence type="ECO:0000313" key="4">
    <source>
        <dbReference type="Proteomes" id="UP000217199"/>
    </source>
</evidence>
<reference evidence="3 4" key="1">
    <citation type="journal article" date="2017" name="Mol. Ecol.">
        <title>Comparative and population genomic landscape of Phellinus noxius: A hypervariable fungus causing root rot in trees.</title>
        <authorList>
            <person name="Chung C.L."/>
            <person name="Lee T.J."/>
            <person name="Akiba M."/>
            <person name="Lee H.H."/>
            <person name="Kuo T.H."/>
            <person name="Liu D."/>
            <person name="Ke H.M."/>
            <person name="Yokoi T."/>
            <person name="Roa M.B."/>
            <person name="Lu M.J."/>
            <person name="Chang Y.Y."/>
            <person name="Ann P.J."/>
            <person name="Tsai J.N."/>
            <person name="Chen C.Y."/>
            <person name="Tzean S.S."/>
            <person name="Ota Y."/>
            <person name="Hattori T."/>
            <person name="Sahashi N."/>
            <person name="Liou R.F."/>
            <person name="Kikuchi T."/>
            <person name="Tsai I.J."/>
        </authorList>
    </citation>
    <scope>NUCLEOTIDE SEQUENCE [LARGE SCALE GENOMIC DNA]</scope>
    <source>
        <strain evidence="3 4">FFPRI411160</strain>
    </source>
</reference>
<dbReference type="AlphaFoldDB" id="A0A286U9D0"/>
<accession>A0A286U9D0</accession>
<protein>
    <submittedName>
        <fullName evidence="3">Actin-like ATPase domain-containing</fullName>
    </submittedName>
</protein>
<feature type="region of interest" description="Disordered" evidence="2">
    <location>
        <begin position="246"/>
        <end position="289"/>
    </location>
</feature>
<dbReference type="STRING" id="2282107.A0A286U9D0"/>
<dbReference type="InterPro" id="IPR043129">
    <property type="entry name" value="ATPase_NBD"/>
</dbReference>
<dbReference type="CDD" id="cd10207">
    <property type="entry name" value="ASKHA_NBD_Arp10"/>
    <property type="match status" value="1"/>
</dbReference>
<evidence type="ECO:0000256" key="1">
    <source>
        <dbReference type="RuleBase" id="RU000487"/>
    </source>
</evidence>